<dbReference type="Gene3D" id="1.10.3730.20">
    <property type="match status" value="1"/>
</dbReference>
<comment type="similarity">
    <text evidence="1">Belongs to the EamA transporter family.</text>
</comment>
<name>A0A1F2PKG3_9FIRM</name>
<feature type="transmembrane region" description="Helical" evidence="2">
    <location>
        <begin position="210"/>
        <end position="228"/>
    </location>
</feature>
<proteinExistence type="inferred from homology"/>
<accession>A0A1F2PKG3</accession>
<feature type="transmembrane region" description="Helical" evidence="2">
    <location>
        <begin position="121"/>
        <end position="140"/>
    </location>
</feature>
<feature type="transmembrane region" description="Helical" evidence="2">
    <location>
        <begin position="146"/>
        <end position="165"/>
    </location>
</feature>
<keyword evidence="2" id="KW-0472">Membrane</keyword>
<dbReference type="RefSeq" id="WP_070369992.1">
    <property type="nucleotide sequence ID" value="NZ_CP097897.1"/>
</dbReference>
<evidence type="ECO:0000313" key="4">
    <source>
        <dbReference type="EMBL" id="OFV71890.1"/>
    </source>
</evidence>
<keyword evidence="2" id="KW-1133">Transmembrane helix</keyword>
<dbReference type="InterPro" id="IPR037185">
    <property type="entry name" value="EmrE-like"/>
</dbReference>
<feature type="domain" description="EamA" evidence="3">
    <location>
        <begin position="146"/>
        <end position="282"/>
    </location>
</feature>
<dbReference type="SUPFAM" id="SSF103481">
    <property type="entry name" value="Multidrug resistance efflux transporter EmrE"/>
    <property type="match status" value="2"/>
</dbReference>
<feature type="domain" description="EamA" evidence="3">
    <location>
        <begin position="3"/>
        <end position="137"/>
    </location>
</feature>
<feature type="transmembrane region" description="Helical" evidence="2">
    <location>
        <begin position="240"/>
        <end position="259"/>
    </location>
</feature>
<dbReference type="EMBL" id="LKEU01000014">
    <property type="protein sequence ID" value="OFV71890.1"/>
    <property type="molecule type" value="Genomic_DNA"/>
</dbReference>
<feature type="transmembrane region" description="Helical" evidence="2">
    <location>
        <begin position="177"/>
        <end position="198"/>
    </location>
</feature>
<feature type="transmembrane region" description="Helical" evidence="2">
    <location>
        <begin position="265"/>
        <end position="283"/>
    </location>
</feature>
<dbReference type="OrthoDB" id="9808556at2"/>
<comment type="caution">
    <text evidence="4">The sequence shown here is derived from an EMBL/GenBank/DDBJ whole genome shotgun (WGS) entry which is preliminary data.</text>
</comment>
<organism evidence="4 5">
    <name type="scientific">Acetobacterium wieringae</name>
    <dbReference type="NCBI Taxonomy" id="52694"/>
    <lineage>
        <taxon>Bacteria</taxon>
        <taxon>Bacillati</taxon>
        <taxon>Bacillota</taxon>
        <taxon>Clostridia</taxon>
        <taxon>Eubacteriales</taxon>
        <taxon>Eubacteriaceae</taxon>
        <taxon>Acetobacterium</taxon>
    </lineage>
</organism>
<dbReference type="Proteomes" id="UP000176244">
    <property type="component" value="Unassembled WGS sequence"/>
</dbReference>
<dbReference type="AlphaFoldDB" id="A0A1F2PKG3"/>
<evidence type="ECO:0000259" key="3">
    <source>
        <dbReference type="Pfam" id="PF00892"/>
    </source>
</evidence>
<gene>
    <name evidence="4" type="primary">rhtA_1</name>
    <name evidence="4" type="ORF">ACWI_06380</name>
</gene>
<evidence type="ECO:0000256" key="2">
    <source>
        <dbReference type="SAM" id="Phobius"/>
    </source>
</evidence>
<feature type="transmembrane region" description="Helical" evidence="2">
    <location>
        <begin position="65"/>
        <end position="87"/>
    </location>
</feature>
<dbReference type="STRING" id="52694.ACWI_06380"/>
<dbReference type="PANTHER" id="PTHR22911:SF137">
    <property type="entry name" value="SOLUTE CARRIER FAMILY 35 MEMBER G2-RELATED"/>
    <property type="match status" value="1"/>
</dbReference>
<evidence type="ECO:0000256" key="1">
    <source>
        <dbReference type="ARBA" id="ARBA00007362"/>
    </source>
</evidence>
<reference evidence="4 5" key="1">
    <citation type="submission" date="2015-09" db="EMBL/GenBank/DDBJ databases">
        <title>Genome sequence of Acetobacterium wieringae DSM 1911.</title>
        <authorList>
            <person name="Poehlein A."/>
            <person name="Bengelsdorf F.R."/>
            <person name="Schiel-Bengelsdorf B."/>
            <person name="Duerre P."/>
            <person name="Daniel R."/>
        </authorList>
    </citation>
    <scope>NUCLEOTIDE SEQUENCE [LARGE SCALE GENOMIC DNA]</scope>
    <source>
        <strain evidence="4 5">DSM 1911</strain>
    </source>
</reference>
<protein>
    <submittedName>
        <fullName evidence="4">Threonine/homoserine exporter RhtA</fullName>
    </submittedName>
</protein>
<evidence type="ECO:0000313" key="5">
    <source>
        <dbReference type="Proteomes" id="UP000176244"/>
    </source>
</evidence>
<dbReference type="InterPro" id="IPR000620">
    <property type="entry name" value="EamA_dom"/>
</dbReference>
<dbReference type="GO" id="GO:0016020">
    <property type="term" value="C:membrane"/>
    <property type="evidence" value="ECO:0007669"/>
    <property type="project" value="InterPro"/>
</dbReference>
<sequence>MSMGIIAAMAAALAAGLIPVLTKALMLDGWDATTILFYRYAVVFIILGLAFIIKKERIRVTKKQAVELVAFSAVGYGGSTFLLAQAFNYLPMGLATMLYFSYPLFVVMMMALIFKEKPNRIKMIALAIAIIGIIFLMNFSLDLVNWGSVLALGSGLAYGIYLVSLQQSSLKTLENRVIIFYLGGLCAVFFGIQGWLFSDNSEFLIPSAKGFLLTVALGAITIFVLQMVTFAIKRIGSSQTALIIAFEAVVTLILGVVLYGEPYNGNTIVGAGLMLVSVILVSWRTDPDPLSIDH</sequence>
<feature type="transmembrane region" description="Helical" evidence="2">
    <location>
        <begin position="93"/>
        <end position="114"/>
    </location>
</feature>
<keyword evidence="2" id="KW-0812">Transmembrane</keyword>
<dbReference type="PANTHER" id="PTHR22911">
    <property type="entry name" value="ACYL-MALONYL CONDENSING ENZYME-RELATED"/>
    <property type="match status" value="1"/>
</dbReference>
<dbReference type="Pfam" id="PF00892">
    <property type="entry name" value="EamA"/>
    <property type="match status" value="2"/>
</dbReference>
<feature type="transmembrane region" description="Helical" evidence="2">
    <location>
        <begin position="36"/>
        <end position="53"/>
    </location>
</feature>